<dbReference type="KEGG" id="btab:109031990"/>
<name>A0A9P0A6F1_BEMTA</name>
<evidence type="ECO:0000313" key="3">
    <source>
        <dbReference type="EMBL" id="CAH0385197.1"/>
    </source>
</evidence>
<dbReference type="AlphaFoldDB" id="A0A9P0A6F1"/>
<keyword evidence="1" id="KW-0040">ANK repeat</keyword>
<sequence>MDRQEVNCLEEKLREAACIGDLEAIITLIKEGVNPNAQHLINGWTALHWAAKRGQLDIVKYLLEHGADKAALTKKGETPLSLASRPDVRTALGGESSTSAPSESLSITPNYLKYAPLNPKVDLPSKYSHNETTPIHDSTKSFSSMNLDNEELVLKVRIASNVVDNDFIEIELPRREQTYYSLLRICCEELGLATNQVSRIRKLPNTLVRKDKDVQRLKEFQELELIINSSASDSASQFIPSMNGLFASYPSKSKNQPILY</sequence>
<reference evidence="3" key="1">
    <citation type="submission" date="2021-12" db="EMBL/GenBank/DDBJ databases">
        <authorList>
            <person name="King R."/>
        </authorList>
    </citation>
    <scope>NUCLEOTIDE SEQUENCE</scope>
</reference>
<keyword evidence="4" id="KW-1185">Reference proteome</keyword>
<feature type="region of interest" description="Disordered" evidence="2">
    <location>
        <begin position="83"/>
        <end position="104"/>
    </location>
</feature>
<dbReference type="SMART" id="SM00248">
    <property type="entry name" value="ANK"/>
    <property type="match status" value="2"/>
</dbReference>
<evidence type="ECO:0000256" key="1">
    <source>
        <dbReference type="PROSITE-ProRule" id="PRU00023"/>
    </source>
</evidence>
<dbReference type="InterPro" id="IPR036770">
    <property type="entry name" value="Ankyrin_rpt-contain_sf"/>
</dbReference>
<feature type="repeat" description="ANK" evidence="1">
    <location>
        <begin position="42"/>
        <end position="74"/>
    </location>
</feature>
<proteinExistence type="predicted"/>
<dbReference type="SUPFAM" id="SSF48403">
    <property type="entry name" value="Ankyrin repeat"/>
    <property type="match status" value="1"/>
</dbReference>
<organism evidence="3 4">
    <name type="scientific">Bemisia tabaci</name>
    <name type="common">Sweetpotato whitefly</name>
    <name type="synonym">Aleurodes tabaci</name>
    <dbReference type="NCBI Taxonomy" id="7038"/>
    <lineage>
        <taxon>Eukaryota</taxon>
        <taxon>Metazoa</taxon>
        <taxon>Ecdysozoa</taxon>
        <taxon>Arthropoda</taxon>
        <taxon>Hexapoda</taxon>
        <taxon>Insecta</taxon>
        <taxon>Pterygota</taxon>
        <taxon>Neoptera</taxon>
        <taxon>Paraneoptera</taxon>
        <taxon>Hemiptera</taxon>
        <taxon>Sternorrhyncha</taxon>
        <taxon>Aleyrodoidea</taxon>
        <taxon>Aleyrodidae</taxon>
        <taxon>Aleyrodinae</taxon>
        <taxon>Bemisia</taxon>
    </lineage>
</organism>
<protein>
    <recommendedName>
        <fullName evidence="5">Ankyrin repeat domain-containing protein 40</fullName>
    </recommendedName>
</protein>
<dbReference type="Pfam" id="PF12796">
    <property type="entry name" value="Ank_2"/>
    <property type="match status" value="1"/>
</dbReference>
<dbReference type="InterPro" id="IPR002110">
    <property type="entry name" value="Ankyrin_rpt"/>
</dbReference>
<dbReference type="EMBL" id="OU963863">
    <property type="protein sequence ID" value="CAH0385197.1"/>
    <property type="molecule type" value="Genomic_DNA"/>
</dbReference>
<dbReference type="PANTHER" id="PTHR24192:SF3">
    <property type="entry name" value="ANKYRIN REPEAT DOMAIN 40"/>
    <property type="match status" value="1"/>
</dbReference>
<dbReference type="PROSITE" id="PS50297">
    <property type="entry name" value="ANK_REP_REGION"/>
    <property type="match status" value="1"/>
</dbReference>
<dbReference type="Proteomes" id="UP001152759">
    <property type="component" value="Chromosome 2"/>
</dbReference>
<evidence type="ECO:0008006" key="5">
    <source>
        <dbReference type="Google" id="ProtNLM"/>
    </source>
</evidence>
<evidence type="ECO:0000256" key="2">
    <source>
        <dbReference type="SAM" id="MobiDB-lite"/>
    </source>
</evidence>
<dbReference type="InterPro" id="IPR039195">
    <property type="entry name" value="ANKRD40"/>
</dbReference>
<evidence type="ECO:0000313" key="4">
    <source>
        <dbReference type="Proteomes" id="UP001152759"/>
    </source>
</evidence>
<gene>
    <name evidence="3" type="ORF">BEMITA_LOCUS4449</name>
</gene>
<accession>A0A9P0A6F1</accession>
<dbReference type="Gene3D" id="1.25.40.20">
    <property type="entry name" value="Ankyrin repeat-containing domain"/>
    <property type="match status" value="1"/>
</dbReference>
<dbReference type="PANTHER" id="PTHR24192">
    <property type="entry name" value="ANKYRIN REPEAT DOMAIN 40"/>
    <property type="match status" value="1"/>
</dbReference>
<dbReference type="PROSITE" id="PS50088">
    <property type="entry name" value="ANK_REPEAT"/>
    <property type="match status" value="1"/>
</dbReference>